<dbReference type="GO" id="GO:0004619">
    <property type="term" value="F:phosphoglycerate mutase activity"/>
    <property type="evidence" value="ECO:0007669"/>
    <property type="project" value="UniProtKB-UniRule"/>
</dbReference>
<dbReference type="NCBIfam" id="NF010713">
    <property type="entry name" value="PRK14115.1"/>
    <property type="match status" value="1"/>
</dbReference>
<name>A0A1H8XW32_9FIRM</name>
<comment type="pathway">
    <text evidence="6">Carbohydrate degradation; glycolysis; pyruvate from D-glyceraldehyde 3-phosphate: step 3/5.</text>
</comment>
<dbReference type="Gene3D" id="3.40.50.1240">
    <property type="entry name" value="Phosphoglycerate mutase-like"/>
    <property type="match status" value="1"/>
</dbReference>
<keyword evidence="3 6" id="KW-0312">Gluconeogenesis</keyword>
<feature type="binding site" evidence="6 8">
    <location>
        <begin position="192"/>
        <end position="193"/>
    </location>
    <ligand>
        <name>substrate</name>
    </ligand>
</feature>
<dbReference type="OrthoDB" id="9781415at2"/>
<keyword evidence="5 6" id="KW-0413">Isomerase</keyword>
<feature type="binding site" evidence="6 8">
    <location>
        <begin position="96"/>
        <end position="99"/>
    </location>
    <ligand>
        <name>substrate</name>
    </ligand>
</feature>
<reference evidence="10 11" key="1">
    <citation type="submission" date="2016-10" db="EMBL/GenBank/DDBJ databases">
        <authorList>
            <person name="de Groot N.N."/>
        </authorList>
    </citation>
    <scope>NUCLEOTIDE SEQUENCE [LARGE SCALE GENOMIC DNA]</scope>
    <source>
        <strain evidence="10 11">DSM 13305</strain>
    </source>
</reference>
<dbReference type="STRING" id="112903.SAMN04490178_13140"/>
<dbReference type="PANTHER" id="PTHR11931">
    <property type="entry name" value="PHOSPHOGLYCERATE MUTASE"/>
    <property type="match status" value="1"/>
</dbReference>
<dbReference type="InterPro" id="IPR013078">
    <property type="entry name" value="His_Pase_superF_clade-1"/>
</dbReference>
<evidence type="ECO:0000256" key="9">
    <source>
        <dbReference type="PIRSR" id="PIRSR613078-3"/>
    </source>
</evidence>
<dbReference type="Pfam" id="PF00300">
    <property type="entry name" value="His_Phos_1"/>
    <property type="match status" value="1"/>
</dbReference>
<evidence type="ECO:0000256" key="7">
    <source>
        <dbReference type="PIRSR" id="PIRSR613078-1"/>
    </source>
</evidence>
<evidence type="ECO:0000313" key="11">
    <source>
        <dbReference type="Proteomes" id="UP000198847"/>
    </source>
</evidence>
<feature type="active site" description="Proton donor/acceptor" evidence="6 7">
    <location>
        <position position="96"/>
    </location>
</feature>
<feature type="binding site" evidence="6 8">
    <location>
        <position position="69"/>
    </location>
    <ligand>
        <name>substrate</name>
    </ligand>
</feature>
<dbReference type="Proteomes" id="UP000198847">
    <property type="component" value="Unassembled WGS sequence"/>
</dbReference>
<sequence length="241" mass="27890">MSEETSIGYRYKIVFIRHGQSEWNRTNRFTGWMDVDLTEDGVAEARQAGKLLRTANYHFDAAVTSRLKRAIKTMHFVLEEMDQLWIPEYKSWQLNERHYGALQGRNKAETAQLFGDEQVRIWRRSYDIAPPALEKEDTMFPGHDPRYADIPTEQLPATESLKDTEKRVIAYWEESLVPKIKQGLCLLVAAHGNSLRALVKHIDQISADKIMSLEIPTGVPLVYEFTADLKPVRSYYLQDTK</sequence>
<dbReference type="SMART" id="SM00855">
    <property type="entry name" value="PGAM"/>
    <property type="match status" value="1"/>
</dbReference>
<evidence type="ECO:0000256" key="8">
    <source>
        <dbReference type="PIRSR" id="PIRSR613078-2"/>
    </source>
</evidence>
<feature type="site" description="Transition state stabilizer" evidence="6 9">
    <location>
        <position position="191"/>
    </location>
</feature>
<dbReference type="RefSeq" id="WP_091751296.1">
    <property type="nucleotide sequence ID" value="NZ_FODY01000031.1"/>
</dbReference>
<feature type="binding site" evidence="6 8">
    <location>
        <begin position="17"/>
        <end position="24"/>
    </location>
    <ligand>
        <name>substrate</name>
    </ligand>
</feature>
<dbReference type="UniPathway" id="UPA00109">
    <property type="reaction ID" value="UER00186"/>
</dbReference>
<dbReference type="FunFam" id="3.40.50.1240:FF:000003">
    <property type="entry name" value="2,3-bisphosphoglycerate-dependent phosphoglycerate mutase"/>
    <property type="match status" value="1"/>
</dbReference>
<feature type="active site" description="Tele-phosphohistidine intermediate" evidence="6 7">
    <location>
        <position position="18"/>
    </location>
</feature>
<proteinExistence type="inferred from homology"/>
<evidence type="ECO:0000256" key="6">
    <source>
        <dbReference type="HAMAP-Rule" id="MF_01039"/>
    </source>
</evidence>
<dbReference type="GO" id="GO:0006096">
    <property type="term" value="P:glycolytic process"/>
    <property type="evidence" value="ECO:0007669"/>
    <property type="project" value="UniProtKB-UniRule"/>
</dbReference>
<organism evidence="10 11">
    <name type="scientific">Propionispora vibrioides</name>
    <dbReference type="NCBI Taxonomy" id="112903"/>
    <lineage>
        <taxon>Bacteria</taxon>
        <taxon>Bacillati</taxon>
        <taxon>Bacillota</taxon>
        <taxon>Negativicutes</taxon>
        <taxon>Selenomonadales</taxon>
        <taxon>Sporomusaceae</taxon>
        <taxon>Propionispora</taxon>
    </lineage>
</organism>
<comment type="similarity">
    <text evidence="2 6">Belongs to the phosphoglycerate mutase family. BPG-dependent PGAM subfamily.</text>
</comment>
<dbReference type="GO" id="GO:0006094">
    <property type="term" value="P:gluconeogenesis"/>
    <property type="evidence" value="ECO:0007669"/>
    <property type="project" value="UniProtKB-UniRule"/>
</dbReference>
<dbReference type="SUPFAM" id="SSF53254">
    <property type="entry name" value="Phosphoglycerate mutase-like"/>
    <property type="match status" value="1"/>
</dbReference>
<comment type="function">
    <text evidence="6">Catalyzes the interconversion of 2-phosphoglycerate and 3-phosphoglycerate.</text>
</comment>
<evidence type="ECO:0000256" key="4">
    <source>
        <dbReference type="ARBA" id="ARBA00023152"/>
    </source>
</evidence>
<dbReference type="NCBIfam" id="TIGR01258">
    <property type="entry name" value="pgm_1"/>
    <property type="match status" value="1"/>
</dbReference>
<evidence type="ECO:0000256" key="5">
    <source>
        <dbReference type="ARBA" id="ARBA00023235"/>
    </source>
</evidence>
<comment type="catalytic activity">
    <reaction evidence="1 6">
        <text>(2R)-2-phosphoglycerate = (2R)-3-phosphoglycerate</text>
        <dbReference type="Rhea" id="RHEA:15901"/>
        <dbReference type="ChEBI" id="CHEBI:58272"/>
        <dbReference type="ChEBI" id="CHEBI:58289"/>
        <dbReference type="EC" id="5.4.2.11"/>
    </reaction>
</comment>
<dbReference type="CDD" id="cd07067">
    <property type="entry name" value="HP_PGM_like"/>
    <property type="match status" value="1"/>
</dbReference>
<dbReference type="EMBL" id="FODY01000031">
    <property type="protein sequence ID" value="SEP44085.1"/>
    <property type="molecule type" value="Genomic_DNA"/>
</dbReference>
<keyword evidence="11" id="KW-1185">Reference proteome</keyword>
<evidence type="ECO:0000256" key="2">
    <source>
        <dbReference type="ARBA" id="ARBA00006717"/>
    </source>
</evidence>
<dbReference type="EC" id="5.4.2.11" evidence="6"/>
<gene>
    <name evidence="6" type="primary">gpmA</name>
    <name evidence="10" type="ORF">SAMN04490178_13140</name>
</gene>
<evidence type="ECO:0000256" key="1">
    <source>
        <dbReference type="ARBA" id="ARBA00000380"/>
    </source>
</evidence>
<dbReference type="InterPro" id="IPR029033">
    <property type="entry name" value="His_PPase_superfam"/>
</dbReference>
<dbReference type="AlphaFoldDB" id="A0A1H8XW32"/>
<feature type="binding site" evidence="6 8">
    <location>
        <begin position="30"/>
        <end position="31"/>
    </location>
    <ligand>
        <name>substrate</name>
    </ligand>
</feature>
<dbReference type="HAMAP" id="MF_01039">
    <property type="entry name" value="PGAM_GpmA"/>
    <property type="match status" value="1"/>
</dbReference>
<feature type="binding site" evidence="6 8">
    <location>
        <begin position="123"/>
        <end position="124"/>
    </location>
    <ligand>
        <name>substrate</name>
    </ligand>
</feature>
<feature type="binding site" evidence="6 8">
    <location>
        <position position="107"/>
    </location>
    <ligand>
        <name>substrate</name>
    </ligand>
</feature>
<evidence type="ECO:0000313" key="10">
    <source>
        <dbReference type="EMBL" id="SEP44085.1"/>
    </source>
</evidence>
<evidence type="ECO:0000256" key="3">
    <source>
        <dbReference type="ARBA" id="ARBA00022432"/>
    </source>
</evidence>
<keyword evidence="4 6" id="KW-0324">Glycolysis</keyword>
<accession>A0A1H8XW32</accession>
<dbReference type="InterPro" id="IPR005952">
    <property type="entry name" value="Phosphogly_mut1"/>
</dbReference>
<protein>
    <recommendedName>
        <fullName evidence="6">2,3-bisphosphoglycerate-dependent phosphoglycerate mutase</fullName>
        <shortName evidence="6">BPG-dependent PGAM</shortName>
        <shortName evidence="6">PGAM</shortName>
        <shortName evidence="6">Phosphoglyceromutase</shortName>
        <shortName evidence="6">dPGM</shortName>
        <ecNumber evidence="6">5.4.2.11</ecNumber>
    </recommendedName>
</protein>